<evidence type="ECO:0000259" key="2">
    <source>
        <dbReference type="Pfam" id="PF09588"/>
    </source>
</evidence>
<dbReference type="RefSeq" id="WP_093617601.1">
    <property type="nucleotide sequence ID" value="NZ_FNFF01000025.1"/>
</dbReference>
<dbReference type="OrthoDB" id="3197230at2"/>
<keyword evidence="3" id="KW-0378">Hydrolase</keyword>
<dbReference type="AlphaFoldDB" id="A0A1G9IUR3"/>
<keyword evidence="3" id="KW-0255">Endonuclease</keyword>
<dbReference type="InterPro" id="IPR011335">
    <property type="entry name" value="Restrct_endonuc-II-like"/>
</dbReference>
<evidence type="ECO:0000313" key="3">
    <source>
        <dbReference type="EMBL" id="SDL28910.1"/>
    </source>
</evidence>
<feature type="domain" description="YqaJ viral recombinase" evidence="2">
    <location>
        <begin position="31"/>
        <end position="168"/>
    </location>
</feature>
<proteinExistence type="predicted"/>
<dbReference type="STRING" id="417292.SAMN05421806_12580"/>
<dbReference type="GO" id="GO:0004519">
    <property type="term" value="F:endonuclease activity"/>
    <property type="evidence" value="ECO:0007669"/>
    <property type="project" value="UniProtKB-KW"/>
</dbReference>
<keyword evidence="3" id="KW-0540">Nuclease</keyword>
<dbReference type="InterPro" id="IPR019080">
    <property type="entry name" value="YqaJ_viral_recombinase"/>
</dbReference>
<keyword evidence="4" id="KW-1185">Reference proteome</keyword>
<dbReference type="InterPro" id="IPR011604">
    <property type="entry name" value="PDDEXK-like_dom_sf"/>
</dbReference>
<organism evidence="3 4">
    <name type="scientific">Streptomyces indicus</name>
    <dbReference type="NCBI Taxonomy" id="417292"/>
    <lineage>
        <taxon>Bacteria</taxon>
        <taxon>Bacillati</taxon>
        <taxon>Actinomycetota</taxon>
        <taxon>Actinomycetes</taxon>
        <taxon>Kitasatosporales</taxon>
        <taxon>Streptomycetaceae</taxon>
        <taxon>Streptomyces</taxon>
    </lineage>
</organism>
<evidence type="ECO:0000313" key="4">
    <source>
        <dbReference type="Proteomes" id="UP000199155"/>
    </source>
</evidence>
<accession>A0A1G9IUR3</accession>
<dbReference type="EMBL" id="FNFF01000025">
    <property type="protein sequence ID" value="SDL28910.1"/>
    <property type="molecule type" value="Genomic_DNA"/>
</dbReference>
<dbReference type="InterPro" id="IPR017482">
    <property type="entry name" value="Lambda-type_endonuclease"/>
</dbReference>
<name>A0A1G9IUR3_9ACTN</name>
<dbReference type="NCBIfam" id="TIGR03033">
    <property type="entry name" value="phage_rel_nuc"/>
    <property type="match status" value="1"/>
</dbReference>
<reference evidence="3 4" key="1">
    <citation type="submission" date="2016-10" db="EMBL/GenBank/DDBJ databases">
        <authorList>
            <person name="de Groot N.N."/>
        </authorList>
    </citation>
    <scope>NUCLEOTIDE SEQUENCE [LARGE SCALE GENOMIC DNA]</scope>
    <source>
        <strain evidence="3 4">CGMCC 4.5727</strain>
    </source>
</reference>
<sequence>MSTTDTTRQATPLVFPSGAVVVLDADAPREEWHAIRRTGLGGSDLPAICGLNPYTSPLEVWLRKTGQPVPRREDPILDEAALMGHALEPITATRFTAITGLIAEPHPGTLRRPDMPHAIVNLDLTTEENSELGVVELKSRSSYALNDWLDDIPIDVQVQIQWQLAVTGWTFGYAAALIGGQRTLVHRLERDEQMIADLYAIADEFWGWVTTGQRPPVDGSHATGELLDRLHANPSERDVIADAAEVEKWLAIRAQAKEQAAAAENAITEADNHLKAIAGNGTDVYVRGELAYTWRPRKGQISWKSAALALDPDIDPEPYRGPSTRSLNICKENAA</sequence>
<feature type="coiled-coil region" evidence="1">
    <location>
        <begin position="246"/>
        <end position="273"/>
    </location>
</feature>
<dbReference type="Pfam" id="PF09588">
    <property type="entry name" value="YqaJ"/>
    <property type="match status" value="1"/>
</dbReference>
<protein>
    <submittedName>
        <fullName evidence="3">Putative phage-type endonuclease</fullName>
    </submittedName>
</protein>
<dbReference type="SUPFAM" id="SSF52980">
    <property type="entry name" value="Restriction endonuclease-like"/>
    <property type="match status" value="1"/>
</dbReference>
<keyword evidence="1" id="KW-0175">Coiled coil</keyword>
<dbReference type="Proteomes" id="UP000199155">
    <property type="component" value="Unassembled WGS sequence"/>
</dbReference>
<dbReference type="Gene3D" id="3.90.320.10">
    <property type="match status" value="1"/>
</dbReference>
<evidence type="ECO:0000256" key="1">
    <source>
        <dbReference type="SAM" id="Coils"/>
    </source>
</evidence>
<gene>
    <name evidence="3" type="ORF">SAMN05421806_12580</name>
</gene>